<dbReference type="InterPro" id="IPR027417">
    <property type="entry name" value="P-loop_NTPase"/>
</dbReference>
<evidence type="ECO:0000313" key="2">
    <source>
        <dbReference type="Proteomes" id="UP000248614"/>
    </source>
</evidence>
<protein>
    <submittedName>
        <fullName evidence="1">Chromosomal replication initiator DnaA</fullName>
    </submittedName>
</protein>
<proteinExistence type="predicted"/>
<dbReference type="AlphaFoldDB" id="A0A2W4Z2F1"/>
<dbReference type="SUPFAM" id="SSF52540">
    <property type="entry name" value="P-loop containing nucleoside triphosphate hydrolases"/>
    <property type="match status" value="1"/>
</dbReference>
<name>A0A2W4Z2F1_9SPHN</name>
<dbReference type="Proteomes" id="UP000248614">
    <property type="component" value="Unassembled WGS sequence"/>
</dbReference>
<evidence type="ECO:0000313" key="1">
    <source>
        <dbReference type="EMBL" id="PZO74632.1"/>
    </source>
</evidence>
<dbReference type="Gene3D" id="1.10.8.60">
    <property type="match status" value="1"/>
</dbReference>
<accession>A0A2W4Z2F1</accession>
<gene>
    <name evidence="1" type="ORF">DI632_12990</name>
</gene>
<comment type="caution">
    <text evidence="1">The sequence shown here is derived from an EMBL/GenBank/DDBJ whole genome shotgun (WGS) entry which is preliminary data.</text>
</comment>
<reference evidence="1 2" key="1">
    <citation type="submission" date="2017-08" db="EMBL/GenBank/DDBJ databases">
        <title>Infants hospitalized years apart are colonized by the same room-sourced microbial strains.</title>
        <authorList>
            <person name="Brooks B."/>
            <person name="Olm M.R."/>
            <person name="Firek B.A."/>
            <person name="Baker R."/>
            <person name="Thomas B.C."/>
            <person name="Morowitz M.J."/>
            <person name="Banfield J.F."/>
        </authorList>
    </citation>
    <scope>NUCLEOTIDE SEQUENCE [LARGE SCALE GENOMIC DNA]</scope>
    <source>
        <strain evidence="1">S2_018_000_R3_110</strain>
    </source>
</reference>
<dbReference type="EMBL" id="QFNF01000040">
    <property type="protein sequence ID" value="PZO74632.1"/>
    <property type="molecule type" value="Genomic_DNA"/>
</dbReference>
<sequence>MTCLLRGSVQLALPLELPAGARQDLFLVGASNEAAVHHLDHWATWPVRAALLVGPRKSGRTLLARSFAARSGGIIADDAERWSETELFHAWNRAQGEERPLLIVADAPPPLWRIGLPDLRSRIGATPVLRLEAPDDLLIETLLQYLFDRKELVAAPDLVRWLARRVERSHLAVLRIVEALEEDAMLRSTRRLTIPTARAALSDSPLLLDRLL</sequence>
<organism evidence="1 2">
    <name type="scientific">Sphingomonas hengshuiensis</name>
    <dbReference type="NCBI Taxonomy" id="1609977"/>
    <lineage>
        <taxon>Bacteria</taxon>
        <taxon>Pseudomonadati</taxon>
        <taxon>Pseudomonadota</taxon>
        <taxon>Alphaproteobacteria</taxon>
        <taxon>Sphingomonadales</taxon>
        <taxon>Sphingomonadaceae</taxon>
        <taxon>Sphingomonas</taxon>
    </lineage>
</organism>